<dbReference type="InterPro" id="IPR001702">
    <property type="entry name" value="Porin_Gram-ve"/>
</dbReference>
<dbReference type="PANTHER" id="PTHR34501:SF9">
    <property type="entry name" value="MAJOR OUTER MEMBRANE PROTEIN P.IA"/>
    <property type="match status" value="1"/>
</dbReference>
<evidence type="ECO:0000256" key="11">
    <source>
        <dbReference type="SAM" id="SignalP"/>
    </source>
</evidence>
<dbReference type="InterPro" id="IPR050298">
    <property type="entry name" value="Gram-neg_bact_OMP"/>
</dbReference>
<keyword evidence="4" id="KW-1134">Transmembrane beta strand</keyword>
<dbReference type="PANTHER" id="PTHR34501">
    <property type="entry name" value="PROTEIN YDDL-RELATED"/>
    <property type="match status" value="1"/>
</dbReference>
<dbReference type="InterPro" id="IPR033900">
    <property type="entry name" value="Gram_neg_porin_domain"/>
</dbReference>
<evidence type="ECO:0000256" key="10">
    <source>
        <dbReference type="ARBA" id="ARBA00023237"/>
    </source>
</evidence>
<evidence type="ECO:0000256" key="9">
    <source>
        <dbReference type="ARBA" id="ARBA00023136"/>
    </source>
</evidence>
<keyword evidence="3" id="KW-0813">Transport</keyword>
<dbReference type="CDD" id="cd00342">
    <property type="entry name" value="gram_neg_porins"/>
    <property type="match status" value="1"/>
</dbReference>
<dbReference type="GO" id="GO:0046930">
    <property type="term" value="C:pore complex"/>
    <property type="evidence" value="ECO:0007669"/>
    <property type="project" value="UniProtKB-KW"/>
</dbReference>
<evidence type="ECO:0000256" key="4">
    <source>
        <dbReference type="ARBA" id="ARBA00022452"/>
    </source>
</evidence>
<keyword evidence="10" id="KW-0998">Cell outer membrane</keyword>
<protein>
    <submittedName>
        <fullName evidence="13">Membrane protein</fullName>
    </submittedName>
</protein>
<comment type="subcellular location">
    <subcellularLocation>
        <location evidence="1">Cell outer membrane</location>
        <topology evidence="1">Multi-pass membrane protein</topology>
    </subcellularLocation>
</comment>
<keyword evidence="7" id="KW-0406">Ion transport</keyword>
<comment type="caution">
    <text evidence="13">The sequence shown here is derived from an EMBL/GenBank/DDBJ whole genome shotgun (WGS) entry which is preliminary data.</text>
</comment>
<evidence type="ECO:0000313" key="13">
    <source>
        <dbReference type="EMBL" id="OHV95169.1"/>
    </source>
</evidence>
<dbReference type="Pfam" id="PF13609">
    <property type="entry name" value="Porin_4"/>
    <property type="match status" value="1"/>
</dbReference>
<keyword evidence="8" id="KW-0626">Porin</keyword>
<dbReference type="Gene3D" id="2.40.160.10">
    <property type="entry name" value="Porin"/>
    <property type="match status" value="1"/>
</dbReference>
<evidence type="ECO:0000256" key="5">
    <source>
        <dbReference type="ARBA" id="ARBA00022692"/>
    </source>
</evidence>
<gene>
    <name evidence="13" type="ORF">AKG95_23185</name>
</gene>
<dbReference type="AlphaFoldDB" id="A0A1S1U4Z4"/>
<sequence length="361" mass="37159">MNNTIACTALIAAGCLSTGAHAQQVTMYGLLDLGMAYTTNANGAGDSIVKMPSLTASLPSRIGFRGSEDLGGGAQAIFALETGIGADTGTTGQGNRLFGRAAYVGLKNAYGQLMLGRQVNMTFLATAKSDIIGPNIFSISSLDLYLPNARSDNAIGYLGVFKELTVGATYSFGRDASSAGGPAATGCAGEVPGNARACRQVTGMLAWDTRTWGASASYDQLRGGPGAANGLVRATDTDRRISLNGYAVLGQTKIGGGAIERRIDAASDSRLGLYYLGASYTFDGPWQLDGQLSRLDVKNSPKASNLAVLRATYYLSKRTAVHASLGRMQNKGGAAIALDAGGTVGAGLNQSGVLMGVRHAF</sequence>
<dbReference type="GO" id="GO:0009279">
    <property type="term" value="C:cell outer membrane"/>
    <property type="evidence" value="ECO:0007669"/>
    <property type="project" value="UniProtKB-SubCell"/>
</dbReference>
<accession>A0A1S1U4Z4</accession>
<dbReference type="PRINTS" id="PR00184">
    <property type="entry name" value="NEISSPPORIN"/>
</dbReference>
<keyword evidence="9" id="KW-0472">Membrane</keyword>
<feature type="signal peptide" evidence="11">
    <location>
        <begin position="1"/>
        <end position="22"/>
    </location>
</feature>
<evidence type="ECO:0000256" key="8">
    <source>
        <dbReference type="ARBA" id="ARBA00023114"/>
    </source>
</evidence>
<dbReference type="RefSeq" id="WP_071079231.1">
    <property type="nucleotide sequence ID" value="NZ_LFKP01000011.1"/>
</dbReference>
<dbReference type="SUPFAM" id="SSF56935">
    <property type="entry name" value="Porins"/>
    <property type="match status" value="1"/>
</dbReference>
<keyword evidence="6 11" id="KW-0732">Signal</keyword>
<evidence type="ECO:0000256" key="3">
    <source>
        <dbReference type="ARBA" id="ARBA00022448"/>
    </source>
</evidence>
<reference evidence="13 14" key="1">
    <citation type="submission" date="2015-06" db="EMBL/GenBank/DDBJ databases">
        <title>Draft genome sequencing of a biphenyl-degrading bacterium, Janthinobacterium lividum MEG1.</title>
        <authorList>
            <person name="Shimodaira J."/>
            <person name="Hatta T."/>
        </authorList>
    </citation>
    <scope>NUCLEOTIDE SEQUENCE [LARGE SCALE GENOMIC DNA]</scope>
    <source>
        <strain evidence="13 14">MEG1</strain>
    </source>
</reference>
<name>A0A1S1U4Z4_9BURK</name>
<evidence type="ECO:0000256" key="2">
    <source>
        <dbReference type="ARBA" id="ARBA00011233"/>
    </source>
</evidence>
<evidence type="ECO:0000256" key="7">
    <source>
        <dbReference type="ARBA" id="ARBA00023065"/>
    </source>
</evidence>
<evidence type="ECO:0000313" key="14">
    <source>
        <dbReference type="Proteomes" id="UP000179840"/>
    </source>
</evidence>
<dbReference type="GO" id="GO:0015288">
    <property type="term" value="F:porin activity"/>
    <property type="evidence" value="ECO:0007669"/>
    <property type="project" value="UniProtKB-KW"/>
</dbReference>
<dbReference type="InterPro" id="IPR002299">
    <property type="entry name" value="Porin_Neis"/>
</dbReference>
<dbReference type="GO" id="GO:0034220">
    <property type="term" value="P:monoatomic ion transmembrane transport"/>
    <property type="evidence" value="ECO:0007669"/>
    <property type="project" value="InterPro"/>
</dbReference>
<organism evidence="13 14">
    <name type="scientific">Janthinobacterium lividum</name>
    <dbReference type="NCBI Taxonomy" id="29581"/>
    <lineage>
        <taxon>Bacteria</taxon>
        <taxon>Pseudomonadati</taxon>
        <taxon>Pseudomonadota</taxon>
        <taxon>Betaproteobacteria</taxon>
        <taxon>Burkholderiales</taxon>
        <taxon>Oxalobacteraceae</taxon>
        <taxon>Janthinobacterium</taxon>
    </lineage>
</organism>
<comment type="subunit">
    <text evidence="2">Homotrimer.</text>
</comment>
<dbReference type="InterPro" id="IPR023614">
    <property type="entry name" value="Porin_dom_sf"/>
</dbReference>
<dbReference type="PRINTS" id="PR00182">
    <property type="entry name" value="ECOLNEIPORIN"/>
</dbReference>
<evidence type="ECO:0000256" key="6">
    <source>
        <dbReference type="ARBA" id="ARBA00022729"/>
    </source>
</evidence>
<proteinExistence type="predicted"/>
<feature type="chain" id="PRO_5010185695" evidence="11">
    <location>
        <begin position="23"/>
        <end position="361"/>
    </location>
</feature>
<evidence type="ECO:0000259" key="12">
    <source>
        <dbReference type="Pfam" id="PF13609"/>
    </source>
</evidence>
<evidence type="ECO:0000256" key="1">
    <source>
        <dbReference type="ARBA" id="ARBA00004571"/>
    </source>
</evidence>
<keyword evidence="5" id="KW-0812">Transmembrane</keyword>
<dbReference type="EMBL" id="LFKP01000011">
    <property type="protein sequence ID" value="OHV95169.1"/>
    <property type="molecule type" value="Genomic_DNA"/>
</dbReference>
<feature type="domain" description="Porin" evidence="12">
    <location>
        <begin position="6"/>
        <end position="332"/>
    </location>
</feature>
<dbReference type="Proteomes" id="UP000179840">
    <property type="component" value="Unassembled WGS sequence"/>
</dbReference>